<reference evidence="1" key="2">
    <citation type="journal article" date="2015" name="Data Brief">
        <title>Shoot transcriptome of the giant reed, Arundo donax.</title>
        <authorList>
            <person name="Barrero R.A."/>
            <person name="Guerrero F.D."/>
            <person name="Moolhuijzen P."/>
            <person name="Goolsby J.A."/>
            <person name="Tidwell J."/>
            <person name="Bellgard S.E."/>
            <person name="Bellgard M.I."/>
        </authorList>
    </citation>
    <scope>NUCLEOTIDE SEQUENCE</scope>
    <source>
        <tissue evidence="1">Shoot tissue taken approximately 20 cm above the soil surface</tissue>
    </source>
</reference>
<accession>A0A0A9CA40</accession>
<sequence>MTGSCVQFGALARWDYRALLPVRIQ</sequence>
<reference evidence="1" key="1">
    <citation type="submission" date="2014-09" db="EMBL/GenBank/DDBJ databases">
        <authorList>
            <person name="Magalhaes I.L.F."/>
            <person name="Oliveira U."/>
            <person name="Santos F.R."/>
            <person name="Vidigal T.H.D.A."/>
            <person name="Brescovit A.D."/>
            <person name="Santos A.J."/>
        </authorList>
    </citation>
    <scope>NUCLEOTIDE SEQUENCE</scope>
    <source>
        <tissue evidence="1">Shoot tissue taken approximately 20 cm above the soil surface</tissue>
    </source>
</reference>
<dbReference type="AlphaFoldDB" id="A0A0A9CA40"/>
<protein>
    <submittedName>
        <fullName evidence="1">Uncharacterized protein</fullName>
    </submittedName>
</protein>
<proteinExistence type="predicted"/>
<name>A0A0A9CA40_ARUDO</name>
<organism evidence="1">
    <name type="scientific">Arundo donax</name>
    <name type="common">Giant reed</name>
    <name type="synonym">Donax arundinaceus</name>
    <dbReference type="NCBI Taxonomy" id="35708"/>
    <lineage>
        <taxon>Eukaryota</taxon>
        <taxon>Viridiplantae</taxon>
        <taxon>Streptophyta</taxon>
        <taxon>Embryophyta</taxon>
        <taxon>Tracheophyta</taxon>
        <taxon>Spermatophyta</taxon>
        <taxon>Magnoliopsida</taxon>
        <taxon>Liliopsida</taxon>
        <taxon>Poales</taxon>
        <taxon>Poaceae</taxon>
        <taxon>PACMAD clade</taxon>
        <taxon>Arundinoideae</taxon>
        <taxon>Arundineae</taxon>
        <taxon>Arundo</taxon>
    </lineage>
</organism>
<evidence type="ECO:0000313" key="1">
    <source>
        <dbReference type="EMBL" id="JAD73129.1"/>
    </source>
</evidence>
<dbReference type="EMBL" id="GBRH01224766">
    <property type="protein sequence ID" value="JAD73129.1"/>
    <property type="molecule type" value="Transcribed_RNA"/>
</dbReference>